<dbReference type="EMBL" id="JBIACJ010000005">
    <property type="protein sequence ID" value="MFE8697030.1"/>
    <property type="molecule type" value="Genomic_DNA"/>
</dbReference>
<dbReference type="Proteomes" id="UP001601058">
    <property type="component" value="Unassembled WGS sequence"/>
</dbReference>
<comment type="pathway">
    <text evidence="1 8">Amino-acid biosynthesis; L-histidine biosynthesis; L-histidine from 5-phospho-alpha-D-ribose 1-diphosphate: step 8/9.</text>
</comment>
<comment type="similarity">
    <text evidence="2 8">Belongs to the PHP hydrolase family. HisK subfamily.</text>
</comment>
<name>A0ABW6JYN2_9BACI</name>
<accession>A0ABW6JYN2</accession>
<evidence type="ECO:0000313" key="10">
    <source>
        <dbReference type="EMBL" id="MFE8697030.1"/>
    </source>
</evidence>
<dbReference type="Pfam" id="PF02811">
    <property type="entry name" value="PHP"/>
    <property type="match status" value="1"/>
</dbReference>
<keyword evidence="6 8" id="KW-0368">Histidine biosynthesis</keyword>
<evidence type="ECO:0000256" key="1">
    <source>
        <dbReference type="ARBA" id="ARBA00004970"/>
    </source>
</evidence>
<protein>
    <recommendedName>
        <fullName evidence="3 8">Histidinol-phosphatase</fullName>
        <shortName evidence="8">HolPase</shortName>
        <ecNumber evidence="3 8">3.1.3.15</ecNumber>
    </recommendedName>
</protein>
<dbReference type="InterPro" id="IPR010140">
    <property type="entry name" value="Histidinol_P_phosphatase_HisJ"/>
</dbReference>
<sequence>MIKDGHIHTPFCPHGTKDTLEEYVEKALSLGFREISFTEHAPLPKGFHDPTPQKDSSMRINELGFYFEEISRIKSIYDGRIKINTGLEVDYIEGFEHEIKNFLNQYGSYLDDSILSVHFLKYRGQYDCLDYSPKGFGQMLAAYGTSEAIYRTYFNTLLQSIYSDLGPYKPTRIGHITLVKKFQKKFPVKREFTKEIMEVLTAIKASEYEIDYNGAGFSKPLCKEAYPPEWVAAEASKMGIKLVYGSDAHQSKELGQGLSMMTLEGDPLI</sequence>
<dbReference type="EC" id="3.1.3.15" evidence="3 8"/>
<dbReference type="RefSeq" id="WP_389219694.1">
    <property type="nucleotide sequence ID" value="NZ_JBIACJ010000005.1"/>
</dbReference>
<feature type="domain" description="PHP" evidence="9">
    <location>
        <begin position="4"/>
        <end position="213"/>
    </location>
</feature>
<dbReference type="NCBIfam" id="NF005996">
    <property type="entry name" value="PRK08123.1"/>
    <property type="match status" value="1"/>
</dbReference>
<keyword evidence="4 8" id="KW-0028">Amino-acid biosynthesis</keyword>
<evidence type="ECO:0000256" key="6">
    <source>
        <dbReference type="ARBA" id="ARBA00023102"/>
    </source>
</evidence>
<comment type="catalytic activity">
    <reaction evidence="7 8">
        <text>L-histidinol phosphate + H2O = L-histidinol + phosphate</text>
        <dbReference type="Rhea" id="RHEA:14465"/>
        <dbReference type="ChEBI" id="CHEBI:15377"/>
        <dbReference type="ChEBI" id="CHEBI:43474"/>
        <dbReference type="ChEBI" id="CHEBI:57699"/>
        <dbReference type="ChEBI" id="CHEBI:57980"/>
        <dbReference type="EC" id="3.1.3.15"/>
    </reaction>
</comment>
<evidence type="ECO:0000256" key="2">
    <source>
        <dbReference type="ARBA" id="ARBA00009152"/>
    </source>
</evidence>
<gene>
    <name evidence="10" type="primary">hisJ</name>
    <name evidence="10" type="ORF">ACFYKT_11855</name>
</gene>
<keyword evidence="11" id="KW-1185">Reference proteome</keyword>
<evidence type="ECO:0000256" key="3">
    <source>
        <dbReference type="ARBA" id="ARBA00013085"/>
    </source>
</evidence>
<dbReference type="PANTHER" id="PTHR21039">
    <property type="entry name" value="HISTIDINOL PHOSPHATASE-RELATED"/>
    <property type="match status" value="1"/>
</dbReference>
<dbReference type="InterPro" id="IPR004013">
    <property type="entry name" value="PHP_dom"/>
</dbReference>
<proteinExistence type="inferred from homology"/>
<dbReference type="NCBIfam" id="TIGR01856">
    <property type="entry name" value="hisJ_fam"/>
    <property type="match status" value="1"/>
</dbReference>
<evidence type="ECO:0000256" key="8">
    <source>
        <dbReference type="RuleBase" id="RU366003"/>
    </source>
</evidence>
<comment type="caution">
    <text evidence="10">The sequence shown here is derived from an EMBL/GenBank/DDBJ whole genome shotgun (WGS) entry which is preliminary data.</text>
</comment>
<evidence type="ECO:0000313" key="11">
    <source>
        <dbReference type="Proteomes" id="UP001601058"/>
    </source>
</evidence>
<organism evidence="10 11">
    <name type="scientific">Cytobacillus mangrovibacter</name>
    <dbReference type="NCBI Taxonomy" id="3299024"/>
    <lineage>
        <taxon>Bacteria</taxon>
        <taxon>Bacillati</taxon>
        <taxon>Bacillota</taxon>
        <taxon>Bacilli</taxon>
        <taxon>Bacillales</taxon>
        <taxon>Bacillaceae</taxon>
        <taxon>Cytobacillus</taxon>
    </lineage>
</organism>
<evidence type="ECO:0000259" key="9">
    <source>
        <dbReference type="Pfam" id="PF02811"/>
    </source>
</evidence>
<dbReference type="CDD" id="cd12110">
    <property type="entry name" value="PHP_HisPPase_Hisj_like"/>
    <property type="match status" value="1"/>
</dbReference>
<dbReference type="SUPFAM" id="SSF89550">
    <property type="entry name" value="PHP domain-like"/>
    <property type="match status" value="1"/>
</dbReference>
<evidence type="ECO:0000256" key="4">
    <source>
        <dbReference type="ARBA" id="ARBA00022605"/>
    </source>
</evidence>
<reference evidence="10 11" key="1">
    <citation type="submission" date="2024-08" db="EMBL/GenBank/DDBJ databases">
        <title>Two novel Cytobacillus novel species.</title>
        <authorList>
            <person name="Liu G."/>
        </authorList>
    </citation>
    <scope>NUCLEOTIDE SEQUENCE [LARGE SCALE GENOMIC DNA]</scope>
    <source>
        <strain evidence="10 11">FJAT-53684</strain>
    </source>
</reference>
<dbReference type="PANTHER" id="PTHR21039:SF0">
    <property type="entry name" value="HISTIDINOL-PHOSPHATASE"/>
    <property type="match status" value="1"/>
</dbReference>
<dbReference type="GO" id="GO:0004401">
    <property type="term" value="F:histidinol-phosphatase activity"/>
    <property type="evidence" value="ECO:0007669"/>
    <property type="project" value="UniProtKB-EC"/>
</dbReference>
<evidence type="ECO:0000256" key="5">
    <source>
        <dbReference type="ARBA" id="ARBA00022801"/>
    </source>
</evidence>
<evidence type="ECO:0000256" key="7">
    <source>
        <dbReference type="ARBA" id="ARBA00049158"/>
    </source>
</evidence>
<dbReference type="InterPro" id="IPR016195">
    <property type="entry name" value="Pol/histidinol_Pase-like"/>
</dbReference>
<keyword evidence="5 8" id="KW-0378">Hydrolase</keyword>
<dbReference type="Gene3D" id="3.20.20.140">
    <property type="entry name" value="Metal-dependent hydrolases"/>
    <property type="match status" value="1"/>
</dbReference>